<proteinExistence type="predicted"/>
<keyword evidence="4" id="KW-1185">Reference proteome</keyword>
<reference evidence="2" key="2">
    <citation type="submission" date="2020-01" db="EMBL/GenBank/DDBJ databases">
        <authorList>
            <person name="Korhonen P.K.K."/>
            <person name="Guangxu M.G."/>
            <person name="Wang T.W."/>
            <person name="Stroehlein A.J.S."/>
            <person name="Young N.D."/>
            <person name="Ang C.-S.A."/>
            <person name="Fernando D.W.F."/>
            <person name="Lu H.L."/>
            <person name="Taylor S.T."/>
            <person name="Ehtesham M.E.M."/>
            <person name="Najaraj S.H.N."/>
            <person name="Harsha G.H.G."/>
            <person name="Madugundu A.M."/>
            <person name="Renuse S.R."/>
            <person name="Holt D.H."/>
            <person name="Pandey A.P."/>
            <person name="Papenfuss A.P."/>
            <person name="Gasser R.B.G."/>
            <person name="Fischer K.F."/>
        </authorList>
    </citation>
    <scope>NUCLEOTIDE SEQUENCE</scope>
    <source>
        <strain evidence="2">SSS_KF_BRIS2020</strain>
    </source>
</reference>
<feature type="compositionally biased region" description="Basic residues" evidence="1">
    <location>
        <begin position="1"/>
        <end position="11"/>
    </location>
</feature>
<evidence type="ECO:0000313" key="3">
    <source>
        <dbReference type="EnsemblMetazoa" id="KAF7494878.1"/>
    </source>
</evidence>
<feature type="compositionally biased region" description="Basic and acidic residues" evidence="1">
    <location>
        <begin position="41"/>
        <end position="50"/>
    </location>
</feature>
<evidence type="ECO:0000256" key="1">
    <source>
        <dbReference type="SAM" id="MobiDB-lite"/>
    </source>
</evidence>
<evidence type="ECO:0000313" key="4">
    <source>
        <dbReference type="Proteomes" id="UP000070412"/>
    </source>
</evidence>
<dbReference type="EnsemblMetazoa" id="SSS_5710s_mrna">
    <property type="protein sequence ID" value="KAF7494878.1"/>
    <property type="gene ID" value="SSS_5710"/>
</dbReference>
<reference evidence="4" key="1">
    <citation type="journal article" date="2020" name="PLoS Negl. Trop. Dis.">
        <title>High-quality nuclear genome for Sarcoptes scabiei-A critical resource for a neglected parasite.</title>
        <authorList>
            <person name="Korhonen P.K."/>
            <person name="Gasser R.B."/>
            <person name="Ma G."/>
            <person name="Wang T."/>
            <person name="Stroehlein A.J."/>
            <person name="Young N.D."/>
            <person name="Ang C.S."/>
            <person name="Fernando D.D."/>
            <person name="Lu H.C."/>
            <person name="Taylor S."/>
            <person name="Reynolds S.L."/>
            <person name="Mofiz E."/>
            <person name="Najaraj S.H."/>
            <person name="Gowda H."/>
            <person name="Madugundu A."/>
            <person name="Renuse S."/>
            <person name="Holt D."/>
            <person name="Pandey A."/>
            <person name="Papenfuss A.T."/>
            <person name="Fischer K."/>
        </authorList>
    </citation>
    <scope>NUCLEOTIDE SEQUENCE [LARGE SCALE GENOMIC DNA]</scope>
</reference>
<dbReference type="AlphaFoldDB" id="A0A834VIF6"/>
<name>A0A834VIF6_SARSC</name>
<reference evidence="3" key="3">
    <citation type="submission" date="2022-06" db="UniProtKB">
        <authorList>
            <consortium name="EnsemblMetazoa"/>
        </authorList>
    </citation>
    <scope>IDENTIFICATION</scope>
</reference>
<dbReference type="Proteomes" id="UP000070412">
    <property type="component" value="Unassembled WGS sequence"/>
</dbReference>
<protein>
    <submittedName>
        <fullName evidence="2 3">Uncharacterized protein</fullName>
    </submittedName>
</protein>
<dbReference type="EMBL" id="WVUK01000051">
    <property type="protein sequence ID" value="KAF7494878.1"/>
    <property type="molecule type" value="Genomic_DNA"/>
</dbReference>
<evidence type="ECO:0000313" key="2">
    <source>
        <dbReference type="EMBL" id="KAF7494878.1"/>
    </source>
</evidence>
<feature type="region of interest" description="Disordered" evidence="1">
    <location>
        <begin position="69"/>
        <end position="97"/>
    </location>
</feature>
<accession>A0A834VIF6</accession>
<feature type="compositionally biased region" description="Basic and acidic residues" evidence="1">
    <location>
        <begin position="83"/>
        <end position="97"/>
    </location>
</feature>
<gene>
    <name evidence="2" type="ORF">SSS_5710</name>
</gene>
<organism evidence="2">
    <name type="scientific">Sarcoptes scabiei</name>
    <name type="common">Itch mite</name>
    <name type="synonym">Acarus scabiei</name>
    <dbReference type="NCBI Taxonomy" id="52283"/>
    <lineage>
        <taxon>Eukaryota</taxon>
        <taxon>Metazoa</taxon>
        <taxon>Ecdysozoa</taxon>
        <taxon>Arthropoda</taxon>
        <taxon>Chelicerata</taxon>
        <taxon>Arachnida</taxon>
        <taxon>Acari</taxon>
        <taxon>Acariformes</taxon>
        <taxon>Sarcoptiformes</taxon>
        <taxon>Astigmata</taxon>
        <taxon>Psoroptidia</taxon>
        <taxon>Sarcoptoidea</taxon>
        <taxon>Sarcoptidae</taxon>
        <taxon>Sarcoptinae</taxon>
        <taxon>Sarcoptes</taxon>
    </lineage>
</organism>
<sequence>MPRRKKFRKNLRSLMIDNRNPSPCKPDSLNVSEKSEDIEERDQSFRERFSTSDFEKNEALLICSSNFRVSDSDSNSDDEIENDEKSDNRRENETKQYDLEIQIDDDDDDDDTIVLKQAAEQIISADNINENSLQKFLDRMVKKIDRIEKKIYANHKQYCCNIDWLQYLNQALSSTKTANQIFQQCSDDSIASKRNSDGIVRLKLIENPWKEFNLLFFRCIAIDEIEDDETLIVFSHHPLPMRMFEKNQLICLHPKWSSLSIENTPFSNRIDRSKIKKIFFNPFNIIIENERE</sequence>
<feature type="region of interest" description="Disordered" evidence="1">
    <location>
        <begin position="1"/>
        <end position="50"/>
    </location>
</feature>